<dbReference type="InterPro" id="IPR015422">
    <property type="entry name" value="PyrdxlP-dep_Trfase_small"/>
</dbReference>
<dbReference type="Gene3D" id="3.40.640.10">
    <property type="entry name" value="Type I PLP-dependent aspartate aminotransferase-like (Major domain)"/>
    <property type="match status" value="1"/>
</dbReference>
<dbReference type="OrthoDB" id="9813612at2"/>
<feature type="binding site" evidence="9">
    <location>
        <position position="15"/>
    </location>
    <ligand>
        <name>substrate</name>
    </ligand>
</feature>
<dbReference type="FunFam" id="3.40.640.10:FF:000099">
    <property type="entry name" value="LL-diaminopimelate aminotransferase, chloroplastic"/>
    <property type="match status" value="1"/>
</dbReference>
<feature type="binding site" evidence="9">
    <location>
        <position position="109"/>
    </location>
    <ligand>
        <name>substrate</name>
    </ligand>
</feature>
<keyword evidence="6 9" id="KW-0808">Transferase</keyword>
<evidence type="ECO:0000256" key="7">
    <source>
        <dbReference type="ARBA" id="ARBA00022898"/>
    </source>
</evidence>
<evidence type="ECO:0000313" key="11">
    <source>
        <dbReference type="EMBL" id="SDM89194.1"/>
    </source>
</evidence>
<feature type="binding site" evidence="9">
    <location>
        <position position="72"/>
    </location>
    <ligand>
        <name>pyridoxal 5'-phosphate</name>
        <dbReference type="ChEBI" id="CHEBI:597326"/>
    </ligand>
</feature>
<feature type="modified residue" description="N6-(pyridoxal phosphate)lysine" evidence="9">
    <location>
        <position position="238"/>
    </location>
</feature>
<comment type="cofactor">
    <cofactor evidence="1 9">
        <name>pyridoxal 5'-phosphate</name>
        <dbReference type="ChEBI" id="CHEBI:597326"/>
    </cofactor>
</comment>
<comment type="subunit">
    <text evidence="9">Homodimer.</text>
</comment>
<dbReference type="Proteomes" id="UP000199182">
    <property type="component" value="Unassembled WGS sequence"/>
</dbReference>
<feature type="binding site" evidence="9">
    <location>
        <position position="176"/>
    </location>
    <ligand>
        <name>pyridoxal 5'-phosphate</name>
        <dbReference type="ChEBI" id="CHEBI:597326"/>
    </ligand>
</feature>
<dbReference type="SUPFAM" id="SSF53383">
    <property type="entry name" value="PLP-dependent transferases"/>
    <property type="match status" value="1"/>
</dbReference>
<dbReference type="InterPro" id="IPR004839">
    <property type="entry name" value="Aminotransferase_I/II_large"/>
</dbReference>
<evidence type="ECO:0000256" key="3">
    <source>
        <dbReference type="ARBA" id="ARBA00013138"/>
    </source>
</evidence>
<feature type="binding site" evidence="9">
    <location>
        <position position="132"/>
    </location>
    <ligand>
        <name>pyridoxal 5'-phosphate</name>
        <dbReference type="ChEBI" id="CHEBI:597326"/>
    </ligand>
</feature>
<dbReference type="GO" id="GO:0033362">
    <property type="term" value="P:lysine biosynthetic process via diaminopimelate, diaminopimelate-aminotransferase pathway"/>
    <property type="evidence" value="ECO:0007669"/>
    <property type="project" value="UniProtKB-UniRule"/>
</dbReference>
<comment type="pathway">
    <text evidence="2 9">Amino-acid biosynthesis; L-lysine biosynthesis via DAP pathway; LL-2,6-diaminopimelate from (S)-tetrahydrodipicolinate (aminotransferase route): step 1/1.</text>
</comment>
<dbReference type="GO" id="GO:0030170">
    <property type="term" value="F:pyridoxal phosphate binding"/>
    <property type="evidence" value="ECO:0007669"/>
    <property type="project" value="UniProtKB-UniRule"/>
</dbReference>
<comment type="function">
    <text evidence="9">Involved in the synthesis of meso-diaminopimelate (m-DAP or DL-DAP), required for both lysine and peptidoglycan biosynthesis. Catalyzes the direct conversion of tetrahydrodipicolinate to LL-diaminopimelate.</text>
</comment>
<evidence type="ECO:0000256" key="6">
    <source>
        <dbReference type="ARBA" id="ARBA00022679"/>
    </source>
</evidence>
<evidence type="ECO:0000313" key="12">
    <source>
        <dbReference type="Proteomes" id="UP000199182"/>
    </source>
</evidence>
<dbReference type="CDD" id="cd00609">
    <property type="entry name" value="AAT_like"/>
    <property type="match status" value="1"/>
</dbReference>
<feature type="binding site" evidence="9">
    <location>
        <position position="176"/>
    </location>
    <ligand>
        <name>substrate</name>
    </ligand>
</feature>
<feature type="binding site" evidence="9">
    <location>
        <begin position="235"/>
        <end position="237"/>
    </location>
    <ligand>
        <name>pyridoxal 5'-phosphate</name>
        <dbReference type="ChEBI" id="CHEBI:597326"/>
    </ligand>
</feature>
<feature type="binding site" evidence="9">
    <location>
        <position position="376"/>
    </location>
    <ligand>
        <name>substrate</name>
    </ligand>
</feature>
<dbReference type="HAMAP" id="MF_01642">
    <property type="entry name" value="DapL_aminotrans_1"/>
    <property type="match status" value="1"/>
</dbReference>
<dbReference type="STRING" id="258515.SAMN05192585_10726"/>
<comment type="similarity">
    <text evidence="9">Belongs to the class-I pyridoxal-phosphate-dependent aminotransferase family. LL-diaminopimelate aminotransferase subfamily.</text>
</comment>
<name>A0A1G9WX87_9FIRM</name>
<evidence type="ECO:0000256" key="9">
    <source>
        <dbReference type="HAMAP-Rule" id="MF_01642"/>
    </source>
</evidence>
<dbReference type="UniPathway" id="UPA00034">
    <property type="reaction ID" value="UER00466"/>
</dbReference>
<dbReference type="InterPro" id="IPR019942">
    <property type="entry name" value="DapL/ALD1"/>
</dbReference>
<reference evidence="11 12" key="1">
    <citation type="submission" date="2016-10" db="EMBL/GenBank/DDBJ databases">
        <authorList>
            <person name="de Groot N.N."/>
        </authorList>
    </citation>
    <scope>NUCLEOTIDE SEQUENCE [LARGE SCALE GENOMIC DNA]</scope>
    <source>
        <strain evidence="11 12">CGMCC 1.5012</strain>
    </source>
</reference>
<feature type="binding site" evidence="9">
    <location>
        <begin position="108"/>
        <end position="109"/>
    </location>
    <ligand>
        <name>pyridoxal 5'-phosphate</name>
        <dbReference type="ChEBI" id="CHEBI:597326"/>
    </ligand>
</feature>
<feature type="binding site" evidence="9">
    <location>
        <position position="246"/>
    </location>
    <ligand>
        <name>pyridoxal 5'-phosphate</name>
        <dbReference type="ChEBI" id="CHEBI:597326"/>
    </ligand>
</feature>
<sequence>MAYSNRHYEELKGAYLFAEVARRSSEYKRANPDKKVISLGIGDVTLPLVPAVIEAMHKATDDMAKKETFYGYGPYEGYDFLLEKIAQQDYKARGVDISTKEIFVSDGAKSDTGNIGDIFGEENTVLIADPAYPVYIDTNVMSGRKVVLVPTKADNGFIPEPPDFASDIIYLCSPNNPTGAVMNKKQLLAWVGYAKKHHAVILFDGAYEAFIQDSSLPHSIYEVEGAKEVAIEFRSFSKTAGFTGIRCGYAVIPKELKLQGKNGEVSANELWFRRQSTKFNGTSYITQRGAEAIYTPEGRAQAMQNIAFYLENVAIIKKGLDACGIEYLAGLSSPYVWFKCPGGLSSWDFFDKLLTVCNVVGTPGEGFGECGKGWFRLTGFNDRSNTIEAIERFKQL</sequence>
<organism evidence="11 12">
    <name type="scientific">Acetanaerobacterium elongatum</name>
    <dbReference type="NCBI Taxonomy" id="258515"/>
    <lineage>
        <taxon>Bacteria</taxon>
        <taxon>Bacillati</taxon>
        <taxon>Bacillota</taxon>
        <taxon>Clostridia</taxon>
        <taxon>Eubacteriales</taxon>
        <taxon>Oscillospiraceae</taxon>
        <taxon>Acetanaerobacterium</taxon>
    </lineage>
</organism>
<comment type="catalytic activity">
    <reaction evidence="8 9">
        <text>(2S,6S)-2,6-diaminopimelate + 2-oxoglutarate = (S)-2,3,4,5-tetrahydrodipicolinate + L-glutamate + H2O + H(+)</text>
        <dbReference type="Rhea" id="RHEA:23988"/>
        <dbReference type="ChEBI" id="CHEBI:15377"/>
        <dbReference type="ChEBI" id="CHEBI:15378"/>
        <dbReference type="ChEBI" id="CHEBI:16810"/>
        <dbReference type="ChEBI" id="CHEBI:16845"/>
        <dbReference type="ChEBI" id="CHEBI:29985"/>
        <dbReference type="ChEBI" id="CHEBI:57609"/>
        <dbReference type="EC" id="2.6.1.83"/>
    </reaction>
</comment>
<dbReference type="InterPro" id="IPR015421">
    <property type="entry name" value="PyrdxlP-dep_Trfase_major"/>
</dbReference>
<proteinExistence type="inferred from homology"/>
<evidence type="ECO:0000256" key="2">
    <source>
        <dbReference type="ARBA" id="ARBA00004982"/>
    </source>
</evidence>
<dbReference type="AlphaFoldDB" id="A0A1G9WX87"/>
<keyword evidence="12" id="KW-1185">Reference proteome</keyword>
<dbReference type="PANTHER" id="PTHR43144">
    <property type="entry name" value="AMINOTRANSFERASE"/>
    <property type="match status" value="1"/>
</dbReference>
<feature type="domain" description="Aminotransferase class I/classII large" evidence="10">
    <location>
        <begin position="34"/>
        <end position="382"/>
    </location>
</feature>
<evidence type="ECO:0000256" key="5">
    <source>
        <dbReference type="ARBA" id="ARBA00022576"/>
    </source>
</evidence>
<dbReference type="Pfam" id="PF00155">
    <property type="entry name" value="Aminotran_1_2"/>
    <property type="match status" value="1"/>
</dbReference>
<feature type="binding site" evidence="9">
    <location>
        <position position="42"/>
    </location>
    <ligand>
        <name>substrate</name>
    </ligand>
</feature>
<keyword evidence="7 9" id="KW-0663">Pyridoxal phosphate</keyword>
<dbReference type="GO" id="GO:0010285">
    <property type="term" value="F:L,L-diaminopimelate aminotransferase activity"/>
    <property type="evidence" value="ECO:0007669"/>
    <property type="project" value="UniProtKB-UniRule"/>
</dbReference>
<feature type="binding site" evidence="9">
    <location>
        <position position="280"/>
    </location>
    <ligand>
        <name>pyridoxal 5'-phosphate</name>
        <dbReference type="ChEBI" id="CHEBI:597326"/>
    </ligand>
</feature>
<feature type="binding site" evidence="9">
    <location>
        <position position="207"/>
    </location>
    <ligand>
        <name>pyridoxal 5'-phosphate</name>
        <dbReference type="ChEBI" id="CHEBI:597326"/>
    </ligand>
</feature>
<dbReference type="EC" id="2.6.1.83" evidence="3 9"/>
<gene>
    <name evidence="9" type="primary">dapL</name>
    <name evidence="11" type="ORF">SAMN05192585_10726</name>
</gene>
<dbReference type="NCBIfam" id="TIGR03542">
    <property type="entry name" value="DAPAT_plant"/>
    <property type="match status" value="1"/>
</dbReference>
<accession>A0A1G9WX87</accession>
<dbReference type="EMBL" id="FNID01000007">
    <property type="protein sequence ID" value="SDM89194.1"/>
    <property type="molecule type" value="Genomic_DNA"/>
</dbReference>
<evidence type="ECO:0000259" key="10">
    <source>
        <dbReference type="Pfam" id="PF00155"/>
    </source>
</evidence>
<evidence type="ECO:0000256" key="8">
    <source>
        <dbReference type="ARBA" id="ARBA00051934"/>
    </source>
</evidence>
<feature type="binding site" evidence="9">
    <location>
        <position position="280"/>
    </location>
    <ligand>
        <name>substrate</name>
    </ligand>
</feature>
<dbReference type="RefSeq" id="WP_092638650.1">
    <property type="nucleotide sequence ID" value="NZ_FNID01000007.1"/>
</dbReference>
<dbReference type="InterPro" id="IPR015424">
    <property type="entry name" value="PyrdxlP-dep_Trfase"/>
</dbReference>
<keyword evidence="5 9" id="KW-0032">Aminotransferase</keyword>
<evidence type="ECO:0000256" key="1">
    <source>
        <dbReference type="ARBA" id="ARBA00001933"/>
    </source>
</evidence>
<protein>
    <recommendedName>
        <fullName evidence="4 9">LL-diaminopimelate aminotransferase</fullName>
        <shortName evidence="9">DAP-AT</shortName>
        <shortName evidence="9">DAP-aminotransferase</shortName>
        <shortName evidence="9">LL-DAP-aminotransferase</shortName>
        <ecNumber evidence="3 9">2.6.1.83</ecNumber>
    </recommendedName>
</protein>
<dbReference type="Gene3D" id="3.90.1150.10">
    <property type="entry name" value="Aspartate Aminotransferase, domain 1"/>
    <property type="match status" value="1"/>
</dbReference>
<evidence type="ECO:0000256" key="4">
    <source>
        <dbReference type="ARBA" id="ARBA00018052"/>
    </source>
</evidence>
<feature type="binding site" evidence="9">
    <location>
        <position position="132"/>
    </location>
    <ligand>
        <name>substrate</name>
    </ligand>
</feature>